<evidence type="ECO:0000256" key="1">
    <source>
        <dbReference type="SAM" id="MobiDB-lite"/>
    </source>
</evidence>
<dbReference type="SUPFAM" id="SSF57903">
    <property type="entry name" value="FYVE/PHD zinc finger"/>
    <property type="match status" value="1"/>
</dbReference>
<dbReference type="EMBL" id="LSSK01000849">
    <property type="protein sequence ID" value="OMH81661.1"/>
    <property type="molecule type" value="Genomic_DNA"/>
</dbReference>
<feature type="region of interest" description="Disordered" evidence="1">
    <location>
        <begin position="110"/>
        <end position="208"/>
    </location>
</feature>
<feature type="compositionally biased region" description="Acidic residues" evidence="1">
    <location>
        <begin position="133"/>
        <end position="144"/>
    </location>
</feature>
<evidence type="ECO:0008006" key="4">
    <source>
        <dbReference type="Google" id="ProtNLM"/>
    </source>
</evidence>
<name>A0A1R1PL06_ZANCU</name>
<feature type="compositionally biased region" description="Basic residues" evidence="1">
    <location>
        <begin position="490"/>
        <end position="499"/>
    </location>
</feature>
<organism evidence="2 3">
    <name type="scientific">Zancudomyces culisetae</name>
    <name type="common">Gut fungus</name>
    <name type="synonym">Smittium culisetae</name>
    <dbReference type="NCBI Taxonomy" id="1213189"/>
    <lineage>
        <taxon>Eukaryota</taxon>
        <taxon>Fungi</taxon>
        <taxon>Fungi incertae sedis</taxon>
        <taxon>Zoopagomycota</taxon>
        <taxon>Kickxellomycotina</taxon>
        <taxon>Harpellomycetes</taxon>
        <taxon>Harpellales</taxon>
        <taxon>Legeriomycetaceae</taxon>
        <taxon>Zancudomyces</taxon>
    </lineage>
</organism>
<feature type="region of interest" description="Disordered" evidence="1">
    <location>
        <begin position="450"/>
        <end position="504"/>
    </location>
</feature>
<reference evidence="3" key="1">
    <citation type="submission" date="2017-01" db="EMBL/GenBank/DDBJ databases">
        <authorList>
            <person name="Wang Y."/>
            <person name="White M."/>
            <person name="Kvist S."/>
            <person name="Moncalvo J.-M."/>
        </authorList>
    </citation>
    <scope>NUCLEOTIDE SEQUENCE [LARGE SCALE GENOMIC DNA]</scope>
    <source>
        <strain evidence="3">COL-18-3</strain>
    </source>
</reference>
<protein>
    <recommendedName>
        <fullName evidence="4">PHD-type domain-containing protein</fullName>
    </recommendedName>
</protein>
<feature type="compositionally biased region" description="Low complexity" evidence="1">
    <location>
        <begin position="450"/>
        <end position="465"/>
    </location>
</feature>
<proteinExistence type="predicted"/>
<feature type="compositionally biased region" description="Basic and acidic residues" evidence="1">
    <location>
        <begin position="113"/>
        <end position="132"/>
    </location>
</feature>
<feature type="compositionally biased region" description="Polar residues" evidence="1">
    <location>
        <begin position="156"/>
        <end position="167"/>
    </location>
</feature>
<dbReference type="InterPro" id="IPR013083">
    <property type="entry name" value="Znf_RING/FYVE/PHD"/>
</dbReference>
<dbReference type="Proteomes" id="UP000188320">
    <property type="component" value="Unassembled WGS sequence"/>
</dbReference>
<dbReference type="Gene3D" id="3.30.40.10">
    <property type="entry name" value="Zinc/RING finger domain, C3HC4 (zinc finger)"/>
    <property type="match status" value="1"/>
</dbReference>
<comment type="caution">
    <text evidence="2">The sequence shown here is derived from an EMBL/GenBank/DDBJ whole genome shotgun (WGS) entry which is preliminary data.</text>
</comment>
<gene>
    <name evidence="2" type="ORF">AX774_g4880</name>
</gene>
<accession>A0A1R1PL06</accession>
<dbReference type="OrthoDB" id="5863171at2759"/>
<evidence type="ECO:0000313" key="3">
    <source>
        <dbReference type="Proteomes" id="UP000188320"/>
    </source>
</evidence>
<evidence type="ECO:0000313" key="2">
    <source>
        <dbReference type="EMBL" id="OMH81661.1"/>
    </source>
</evidence>
<keyword evidence="3" id="KW-1185">Reference proteome</keyword>
<dbReference type="InterPro" id="IPR011011">
    <property type="entry name" value="Znf_FYVE_PHD"/>
</dbReference>
<sequence>MSEKLIREYVKRDVERMVRENRNNPAQLKTIIRTFGPVLSNGATNIKQDVYLSPSQVLWENSETSRVEEESVWGGIFAESISKKEYELCGEFVEEKEPLFCGELDFEDEVEDENKVKEKENERGRHSEREIDISDEICGDEEGEVTARGSVELDVFSSSTIEANSTERCLDSENEEENNSDNEHNSDNNNDNDNDDETTSQITVCDDNYSDNETYNYGLLSYQDMLGTGKGTHEYYHGGKKGSRSFEASLMQRMNENLRPEADDLGDKTPRSESSTIHECEEFPVALCEDKRTVFQLFTSLGIDWCRYCGTTEGINWRPGPWGKRTLCNKHGCDYKGYGFASKTPRLDLRSFIGETVEQRIMPVLQSYCYVCLSDKSPEEDPLLSCIGCPNSYHLKCYEKSHSTLPYSQLPWLCHSACRDSFRKKRIVVELQKRKLPFMCSSSLKRFSSESSDISLSPPASSLSPASPPSSRKRSPSTSPAFEPELKSTRSLKKRKSGRPLKLSSKGLTSGICLTG</sequence>
<dbReference type="AlphaFoldDB" id="A0A1R1PL06"/>